<organism evidence="1 2">
    <name type="scientific">Ficus carica</name>
    <name type="common">Common fig</name>
    <dbReference type="NCBI Taxonomy" id="3494"/>
    <lineage>
        <taxon>Eukaryota</taxon>
        <taxon>Viridiplantae</taxon>
        <taxon>Streptophyta</taxon>
        <taxon>Embryophyta</taxon>
        <taxon>Tracheophyta</taxon>
        <taxon>Spermatophyta</taxon>
        <taxon>Magnoliopsida</taxon>
        <taxon>eudicotyledons</taxon>
        <taxon>Gunneridae</taxon>
        <taxon>Pentapetalae</taxon>
        <taxon>rosids</taxon>
        <taxon>fabids</taxon>
        <taxon>Rosales</taxon>
        <taxon>Moraceae</taxon>
        <taxon>Ficeae</taxon>
        <taxon>Ficus</taxon>
    </lineage>
</organism>
<dbReference type="PANTHER" id="PTHR31060">
    <property type="entry name" value="OSJNBA0011J08.25 PROTEIN-RELATED"/>
    <property type="match status" value="1"/>
</dbReference>
<keyword evidence="2" id="KW-1185">Reference proteome</keyword>
<dbReference type="Proteomes" id="UP001187192">
    <property type="component" value="Unassembled WGS sequence"/>
</dbReference>
<name>A0AA88DB02_FICCA</name>
<protein>
    <submittedName>
        <fullName evidence="1">Uncharacterized protein</fullName>
    </submittedName>
</protein>
<proteinExistence type="predicted"/>
<dbReference type="Gramene" id="FCD_00024572-RA">
    <property type="protein sequence ID" value="FCD_00024572-RA:cds"/>
    <property type="gene ID" value="FCD_00024572"/>
</dbReference>
<dbReference type="AlphaFoldDB" id="A0AA88DB02"/>
<dbReference type="InterPro" id="IPR038920">
    <property type="entry name" value="At3g05675-like"/>
</dbReference>
<accession>A0AA88DB02</accession>
<dbReference type="EMBL" id="BTGU01000042">
    <property type="protein sequence ID" value="GMN52553.1"/>
    <property type="molecule type" value="Genomic_DNA"/>
</dbReference>
<reference evidence="1" key="1">
    <citation type="submission" date="2023-07" db="EMBL/GenBank/DDBJ databases">
        <title>draft genome sequence of fig (Ficus carica).</title>
        <authorList>
            <person name="Takahashi T."/>
            <person name="Nishimura K."/>
        </authorList>
    </citation>
    <scope>NUCLEOTIDE SEQUENCE</scope>
</reference>
<gene>
    <name evidence="1" type="ORF">TIFTF001_021696</name>
</gene>
<evidence type="ECO:0000313" key="1">
    <source>
        <dbReference type="EMBL" id="GMN52553.1"/>
    </source>
</evidence>
<comment type="caution">
    <text evidence="1">The sequence shown here is derived from an EMBL/GenBank/DDBJ whole genome shotgun (WGS) entry which is preliminary data.</text>
</comment>
<evidence type="ECO:0000313" key="2">
    <source>
        <dbReference type="Proteomes" id="UP001187192"/>
    </source>
</evidence>
<dbReference type="PANTHER" id="PTHR31060:SF31">
    <property type="entry name" value="BTB_POZ DOMAIN PROTEIN"/>
    <property type="match status" value="1"/>
</dbReference>
<sequence length="370" mass="39180">MSSSELSLVAYGNKNGRSSTTTFLNSVFMSTVNAAAKTLVSVASTTKGSGGIVAVGGGKWRPGDHFRFMLMLMTWLTLWVLRVLMDHIPSSCSSLALGCCSSAPFHLLQAFSPFGLLDFPGSGSSSATSASASLSVSSLQMILNEGVEAVPVQALGRALSHILALLNDIPASSRKYQFAMAMAERIMDGNARSCHVEMLEVNRVALSSAFERTSSLLHRSLEKHRRIHNLDQSGGCAWAARAIRALPLGSYVAPYVKGLGACVGAVRSLIATCRAERTRRLAIAGGGGGGGKVVWEEEEGGEVVAEKLAEELLWISQKLSAYGAVDEALVQWSFASGLASVSLTTDPRLQGLIVKISGSTSFPLSQDYLF</sequence>